<sequence>MVDRQEGPSEGPVWYLQQDVQVALLWNQLNAVCSQLAQTNQQLCLQQNLILGLQQQRHEDQKLISNLVGKLLEPECCRAKMPAEPCAAEEPRSQTDSSDTKFTDTGSLGSDSEESPDADWILVVPDAFEETVAAEGTGSPTLDAMAPSTPAALWLGPELPISCRDVPESCPVAAECQEAPSEEPPKESLSTEALDDHPCDESPASASDFQDEGGQRLRGGQALAKHKDADQTLCIEGSPTALTDIEVGGGECTPSDLHVANLLPYLGVQDLLSWRLVSRRTRSPEALTAHVAEMGSMEGPDAILIFAEQLDQFFVDPDVPFETAFGSDAEQHKLCECRLWCMALASKSLTHFSRSYVRCTVGKNLQSLLRHCWSADASVAAAAHHIVHNHASDALPFVQQTIAEGMLTLMENLVTSSIRDNLQEIEPCTRTLEKVMRSLSKPQRQKLVSLMVKLLMSPDVTDRQRLVWQLKMLWLADDDPKRTYAEAEQQLLTVANSDIGAFKNVCAILSKLDKHDKALQHALCALELIQTRVDALGDAASQDEFSVLAIAYHNVAVEHDYLRQLSEAAQAYQKGHAVAKKCLGEQHPLTQTLAKNADV</sequence>
<accession>A0A812IR13</accession>
<dbReference type="InterPro" id="IPR011990">
    <property type="entry name" value="TPR-like_helical_dom_sf"/>
</dbReference>
<evidence type="ECO:0000256" key="1">
    <source>
        <dbReference type="SAM" id="MobiDB-lite"/>
    </source>
</evidence>
<dbReference type="SUPFAM" id="SSF48452">
    <property type="entry name" value="TPR-like"/>
    <property type="match status" value="1"/>
</dbReference>
<dbReference type="InterPro" id="IPR016024">
    <property type="entry name" value="ARM-type_fold"/>
</dbReference>
<keyword evidence="3" id="KW-1185">Reference proteome</keyword>
<feature type="region of interest" description="Disordered" evidence="1">
    <location>
        <begin position="83"/>
        <end position="117"/>
    </location>
</feature>
<dbReference type="OrthoDB" id="422886at2759"/>
<dbReference type="Gene3D" id="1.25.40.10">
    <property type="entry name" value="Tetratricopeptide repeat domain"/>
    <property type="match status" value="1"/>
</dbReference>
<feature type="non-terminal residue" evidence="2">
    <location>
        <position position="599"/>
    </location>
</feature>
<dbReference type="SUPFAM" id="SSF48371">
    <property type="entry name" value="ARM repeat"/>
    <property type="match status" value="1"/>
</dbReference>
<feature type="compositionally biased region" description="Basic and acidic residues" evidence="1">
    <location>
        <begin position="89"/>
        <end position="102"/>
    </location>
</feature>
<dbReference type="EMBL" id="CAJNJA010003937">
    <property type="protein sequence ID" value="CAE7176817.1"/>
    <property type="molecule type" value="Genomic_DNA"/>
</dbReference>
<evidence type="ECO:0000313" key="3">
    <source>
        <dbReference type="Proteomes" id="UP000601435"/>
    </source>
</evidence>
<feature type="region of interest" description="Disordered" evidence="1">
    <location>
        <begin position="174"/>
        <end position="223"/>
    </location>
</feature>
<proteinExistence type="predicted"/>
<evidence type="ECO:0000313" key="2">
    <source>
        <dbReference type="EMBL" id="CAE7176817.1"/>
    </source>
</evidence>
<gene>
    <name evidence="2" type="ORF">SNEC2469_LOCUS618</name>
</gene>
<name>A0A812IR13_9DINO</name>
<comment type="caution">
    <text evidence="2">The sequence shown here is derived from an EMBL/GenBank/DDBJ whole genome shotgun (WGS) entry which is preliminary data.</text>
</comment>
<dbReference type="AlphaFoldDB" id="A0A812IR13"/>
<dbReference type="Proteomes" id="UP000601435">
    <property type="component" value="Unassembled WGS sequence"/>
</dbReference>
<organism evidence="2 3">
    <name type="scientific">Symbiodinium necroappetens</name>
    <dbReference type="NCBI Taxonomy" id="1628268"/>
    <lineage>
        <taxon>Eukaryota</taxon>
        <taxon>Sar</taxon>
        <taxon>Alveolata</taxon>
        <taxon>Dinophyceae</taxon>
        <taxon>Suessiales</taxon>
        <taxon>Symbiodiniaceae</taxon>
        <taxon>Symbiodinium</taxon>
    </lineage>
</organism>
<protein>
    <submittedName>
        <fullName evidence="2">Uncharacterized protein</fullName>
    </submittedName>
</protein>
<reference evidence="2" key="1">
    <citation type="submission" date="2021-02" db="EMBL/GenBank/DDBJ databases">
        <authorList>
            <person name="Dougan E. K."/>
            <person name="Rhodes N."/>
            <person name="Thang M."/>
            <person name="Chan C."/>
        </authorList>
    </citation>
    <scope>NUCLEOTIDE SEQUENCE</scope>
</reference>